<dbReference type="AlphaFoldDB" id="A0A7Y9PHS6"/>
<dbReference type="Proteomes" id="UP000589520">
    <property type="component" value="Unassembled WGS sequence"/>
</dbReference>
<dbReference type="RefSeq" id="WP_246301881.1">
    <property type="nucleotide sequence ID" value="NZ_JACCCW010000002.1"/>
</dbReference>
<keyword evidence="2" id="KW-1185">Reference proteome</keyword>
<protein>
    <submittedName>
        <fullName evidence="1">Uncharacterized protein</fullName>
    </submittedName>
</protein>
<dbReference type="EMBL" id="JACCCW010000002">
    <property type="protein sequence ID" value="NYF80150.1"/>
    <property type="molecule type" value="Genomic_DNA"/>
</dbReference>
<proteinExistence type="predicted"/>
<gene>
    <name evidence="1" type="ORF">HDF17_002470</name>
</gene>
<comment type="caution">
    <text evidence="1">The sequence shown here is derived from an EMBL/GenBank/DDBJ whole genome shotgun (WGS) entry which is preliminary data.</text>
</comment>
<evidence type="ECO:0000313" key="2">
    <source>
        <dbReference type="Proteomes" id="UP000589520"/>
    </source>
</evidence>
<name>A0A7Y9PHS6_9BACT</name>
<evidence type="ECO:0000313" key="1">
    <source>
        <dbReference type="EMBL" id="NYF80150.1"/>
    </source>
</evidence>
<sequence length="415" mass="46255">MNHAAKDDGMAELMQQMHPQTFLQQIQRHGSSGTTAEPNSTPVPMLMTMKGSWMLMFHANVFIDDTQQTSERGGDKLFSTNWLMPMAERRLGPGQLTVRTMFSLEPATVTGRRYPLLFQQGETAFGVPIADGQHPHDFFMEFAALYDWKLGERTLLSFYAAPVGDPALGPTAYPHRTSAAENPVGALGHHQEDSTHIADDVVTVGLAQGIVRVEASGFHGREPNEHRWEIQQGAIDSWSTRLTVQPGKDWSGQYSYARIASPEQLFPTENQERMTASVMYNRPLQAGNWASTVLWGRTRGLEDNGKENSYLLESSLRFAERNHVWTRLENAGRSNELLNGENPLPAGFEEEPLTHVQAYTFGYDRDFDVIPHLASAIGAQVTAYGVGKPLQGSYGTDPVGLNFFVRLRPFSGRDR</sequence>
<accession>A0A7Y9PHS6</accession>
<organism evidence="1 2">
    <name type="scientific">Granulicella arctica</name>
    <dbReference type="NCBI Taxonomy" id="940613"/>
    <lineage>
        <taxon>Bacteria</taxon>
        <taxon>Pseudomonadati</taxon>
        <taxon>Acidobacteriota</taxon>
        <taxon>Terriglobia</taxon>
        <taxon>Terriglobales</taxon>
        <taxon>Acidobacteriaceae</taxon>
        <taxon>Granulicella</taxon>
    </lineage>
</organism>
<reference evidence="1 2" key="1">
    <citation type="submission" date="2020-07" db="EMBL/GenBank/DDBJ databases">
        <title>Genomic Encyclopedia of Type Strains, Phase IV (KMG-V): Genome sequencing to study the core and pangenomes of soil and plant-associated prokaryotes.</title>
        <authorList>
            <person name="Whitman W."/>
        </authorList>
    </citation>
    <scope>NUCLEOTIDE SEQUENCE [LARGE SCALE GENOMIC DNA]</scope>
    <source>
        <strain evidence="1 2">X4EP2</strain>
    </source>
</reference>